<dbReference type="GO" id="GO:0003700">
    <property type="term" value="F:DNA-binding transcription factor activity"/>
    <property type="evidence" value="ECO:0007669"/>
    <property type="project" value="TreeGrafter"/>
</dbReference>
<name>A0A1I1XYX6_9RHOB</name>
<gene>
    <name evidence="7" type="ORF">SAMN04488523_10521</name>
</gene>
<dbReference type="AlphaFoldDB" id="A0A1I1XYX6"/>
<evidence type="ECO:0000256" key="5">
    <source>
        <dbReference type="SAM" id="MobiDB-lite"/>
    </source>
</evidence>
<organism evidence="7 8">
    <name type="scientific">Sulfitobacter brevis</name>
    <dbReference type="NCBI Taxonomy" id="74348"/>
    <lineage>
        <taxon>Bacteria</taxon>
        <taxon>Pseudomonadati</taxon>
        <taxon>Pseudomonadota</taxon>
        <taxon>Alphaproteobacteria</taxon>
        <taxon>Rhodobacterales</taxon>
        <taxon>Roseobacteraceae</taxon>
        <taxon>Sulfitobacter</taxon>
    </lineage>
</organism>
<evidence type="ECO:0000256" key="1">
    <source>
        <dbReference type="ARBA" id="ARBA00023015"/>
    </source>
</evidence>
<feature type="DNA-binding region" description="H-T-H motif" evidence="4">
    <location>
        <begin position="48"/>
        <end position="67"/>
    </location>
</feature>
<evidence type="ECO:0000259" key="6">
    <source>
        <dbReference type="PROSITE" id="PS50977"/>
    </source>
</evidence>
<dbReference type="PROSITE" id="PS50977">
    <property type="entry name" value="HTH_TETR_2"/>
    <property type="match status" value="1"/>
</dbReference>
<evidence type="ECO:0000256" key="2">
    <source>
        <dbReference type="ARBA" id="ARBA00023125"/>
    </source>
</evidence>
<dbReference type="PANTHER" id="PTHR30055:SF234">
    <property type="entry name" value="HTH-TYPE TRANSCRIPTIONAL REGULATOR BETI"/>
    <property type="match status" value="1"/>
</dbReference>
<dbReference type="InterPro" id="IPR009057">
    <property type="entry name" value="Homeodomain-like_sf"/>
</dbReference>
<protein>
    <submittedName>
        <fullName evidence="7">Transcriptional regulator, TetR family</fullName>
    </submittedName>
</protein>
<keyword evidence="3" id="KW-0804">Transcription</keyword>
<dbReference type="InterPro" id="IPR001647">
    <property type="entry name" value="HTH_TetR"/>
</dbReference>
<dbReference type="PANTHER" id="PTHR30055">
    <property type="entry name" value="HTH-TYPE TRANSCRIPTIONAL REGULATOR RUTR"/>
    <property type="match status" value="1"/>
</dbReference>
<evidence type="ECO:0000313" key="8">
    <source>
        <dbReference type="Proteomes" id="UP000198977"/>
    </source>
</evidence>
<reference evidence="7 8" key="1">
    <citation type="submission" date="2016-10" db="EMBL/GenBank/DDBJ databases">
        <authorList>
            <person name="de Groot N.N."/>
        </authorList>
    </citation>
    <scope>NUCLEOTIDE SEQUENCE [LARGE SCALE GENOMIC DNA]</scope>
    <source>
        <strain evidence="7 8">DSM 11443</strain>
    </source>
</reference>
<accession>A0A1I1XYX6</accession>
<dbReference type="SUPFAM" id="SSF46689">
    <property type="entry name" value="Homeodomain-like"/>
    <property type="match status" value="1"/>
</dbReference>
<feature type="region of interest" description="Disordered" evidence="5">
    <location>
        <begin position="1"/>
        <end position="21"/>
    </location>
</feature>
<dbReference type="Proteomes" id="UP000198977">
    <property type="component" value="Unassembled WGS sequence"/>
</dbReference>
<feature type="domain" description="HTH tetR-type" evidence="6">
    <location>
        <begin position="25"/>
        <end position="85"/>
    </location>
</feature>
<proteinExistence type="predicted"/>
<sequence length="222" mass="24972">MKATAKPRQKPVQNLSRQPQRKRGIRRFEHLLDATEQLLCDQPDSDISLSLVAQIAQVPLPSIYHFFPNKDAILVALAQRYHQMLGEMARLPLDPPPDSWQEIIRRRQSAGVDFLNAHPSALRLFMGAGVSAEVRTLDLQGNTALAALRAAEFRQWFDCRALVDLEKHLAISIGVTDGVWAISWSQHRQISADYLAESSRAAIAYLRCFLPESLQPQVTTHS</sequence>
<dbReference type="InterPro" id="IPR050109">
    <property type="entry name" value="HTH-type_TetR-like_transc_reg"/>
</dbReference>
<evidence type="ECO:0000256" key="4">
    <source>
        <dbReference type="PROSITE-ProRule" id="PRU00335"/>
    </source>
</evidence>
<dbReference type="GO" id="GO:0000976">
    <property type="term" value="F:transcription cis-regulatory region binding"/>
    <property type="evidence" value="ECO:0007669"/>
    <property type="project" value="TreeGrafter"/>
</dbReference>
<dbReference type="RefSeq" id="WP_177209445.1">
    <property type="nucleotide sequence ID" value="NZ_FOMW01000005.1"/>
</dbReference>
<keyword evidence="1" id="KW-0805">Transcription regulation</keyword>
<dbReference type="Pfam" id="PF00440">
    <property type="entry name" value="TetR_N"/>
    <property type="match status" value="1"/>
</dbReference>
<evidence type="ECO:0000313" key="7">
    <source>
        <dbReference type="EMBL" id="SFE10710.1"/>
    </source>
</evidence>
<dbReference type="STRING" id="74348.SAMN04488523_10521"/>
<keyword evidence="2 4" id="KW-0238">DNA-binding</keyword>
<evidence type="ECO:0000256" key="3">
    <source>
        <dbReference type="ARBA" id="ARBA00023163"/>
    </source>
</evidence>
<keyword evidence="8" id="KW-1185">Reference proteome</keyword>
<dbReference type="Gene3D" id="1.10.357.10">
    <property type="entry name" value="Tetracycline Repressor, domain 2"/>
    <property type="match status" value="1"/>
</dbReference>
<dbReference type="EMBL" id="FOMW01000005">
    <property type="protein sequence ID" value="SFE10710.1"/>
    <property type="molecule type" value="Genomic_DNA"/>
</dbReference>